<dbReference type="GO" id="GO:0050852">
    <property type="term" value="P:T cell receptor signaling pathway"/>
    <property type="evidence" value="ECO:0007669"/>
    <property type="project" value="TreeGrafter"/>
</dbReference>
<evidence type="ECO:0000313" key="10">
    <source>
        <dbReference type="Proteomes" id="UP000472264"/>
    </source>
</evidence>
<evidence type="ECO:0000256" key="4">
    <source>
        <dbReference type="ARBA" id="ARBA00023157"/>
    </source>
</evidence>
<keyword evidence="3" id="KW-0472">Membrane</keyword>
<dbReference type="Proteomes" id="UP000472264">
    <property type="component" value="Chromosome 18"/>
</dbReference>
<dbReference type="GO" id="GO:0009897">
    <property type="term" value="C:external side of plasma membrane"/>
    <property type="evidence" value="ECO:0007669"/>
    <property type="project" value="TreeGrafter"/>
</dbReference>
<comment type="subcellular location">
    <subcellularLocation>
        <location evidence="1">Membrane</location>
    </subcellularLocation>
</comment>
<dbReference type="AlphaFoldDB" id="A0A665TP06"/>
<feature type="signal peptide" evidence="7">
    <location>
        <begin position="1"/>
        <end position="33"/>
    </location>
</feature>
<dbReference type="InterPro" id="IPR013783">
    <property type="entry name" value="Ig-like_fold"/>
</dbReference>
<dbReference type="SUPFAM" id="SSF48726">
    <property type="entry name" value="Immunoglobulin"/>
    <property type="match status" value="1"/>
</dbReference>
<dbReference type="InParanoid" id="A0A665TP06"/>
<dbReference type="GO" id="GO:0001817">
    <property type="term" value="P:regulation of cytokine production"/>
    <property type="evidence" value="ECO:0007669"/>
    <property type="project" value="TreeGrafter"/>
</dbReference>
<dbReference type="InterPro" id="IPR036179">
    <property type="entry name" value="Ig-like_dom_sf"/>
</dbReference>
<reference evidence="9" key="3">
    <citation type="submission" date="2025-09" db="UniProtKB">
        <authorList>
            <consortium name="Ensembl"/>
        </authorList>
    </citation>
    <scope>IDENTIFICATION</scope>
</reference>
<dbReference type="FunFam" id="2.60.40.10:FF:000142">
    <property type="entry name" value="V-set domain-containing T-cell activation inhibitor 1"/>
    <property type="match status" value="1"/>
</dbReference>
<organism evidence="9 10">
    <name type="scientific">Echeneis naucrates</name>
    <name type="common">Live sharksucker</name>
    <dbReference type="NCBI Taxonomy" id="173247"/>
    <lineage>
        <taxon>Eukaryota</taxon>
        <taxon>Metazoa</taxon>
        <taxon>Chordata</taxon>
        <taxon>Craniata</taxon>
        <taxon>Vertebrata</taxon>
        <taxon>Euteleostomi</taxon>
        <taxon>Actinopterygii</taxon>
        <taxon>Neopterygii</taxon>
        <taxon>Teleostei</taxon>
        <taxon>Neoteleostei</taxon>
        <taxon>Acanthomorphata</taxon>
        <taxon>Carangaria</taxon>
        <taxon>Carangiformes</taxon>
        <taxon>Echeneidae</taxon>
        <taxon>Echeneis</taxon>
    </lineage>
</organism>
<reference evidence="9" key="1">
    <citation type="submission" date="2021-04" db="EMBL/GenBank/DDBJ databases">
        <authorList>
            <consortium name="Wellcome Sanger Institute Data Sharing"/>
        </authorList>
    </citation>
    <scope>NUCLEOTIDE SEQUENCE [LARGE SCALE GENOMIC DNA]</scope>
</reference>
<dbReference type="GO" id="GO:0050863">
    <property type="term" value="P:regulation of T cell activation"/>
    <property type="evidence" value="ECO:0007669"/>
    <property type="project" value="UniProtKB-ARBA"/>
</dbReference>
<protein>
    <recommendedName>
        <fullName evidence="8">Ig-like domain-containing protein</fullName>
    </recommendedName>
</protein>
<accession>A0A665TP06</accession>
<dbReference type="Gene3D" id="2.60.40.10">
    <property type="entry name" value="Immunoglobulins"/>
    <property type="match status" value="1"/>
</dbReference>
<dbReference type="InterPro" id="IPR013106">
    <property type="entry name" value="Ig_V-set"/>
</dbReference>
<evidence type="ECO:0000256" key="3">
    <source>
        <dbReference type="ARBA" id="ARBA00023136"/>
    </source>
</evidence>
<sequence>FSLLFHHKYCPSLKIHTHIKHIILFLFIRVSAGEDVILNCEVEPDIDLTKKTVEWKYFDTSTKKELWVHMFRNGKDDPDSQDDKFKKRTFLFHDKLKEGNLSLKLLSVNLSDEGIYTCIVNNC</sequence>
<reference evidence="9" key="2">
    <citation type="submission" date="2025-08" db="UniProtKB">
        <authorList>
            <consortium name="Ensembl"/>
        </authorList>
    </citation>
    <scope>IDENTIFICATION</scope>
</reference>
<keyword evidence="4" id="KW-1015">Disulfide bond</keyword>
<proteinExistence type="predicted"/>
<keyword evidence="10" id="KW-1185">Reference proteome</keyword>
<keyword evidence="6" id="KW-0393">Immunoglobulin domain</keyword>
<dbReference type="GO" id="GO:0005102">
    <property type="term" value="F:signaling receptor binding"/>
    <property type="evidence" value="ECO:0007669"/>
    <property type="project" value="TreeGrafter"/>
</dbReference>
<dbReference type="GO" id="GO:1903037">
    <property type="term" value="P:regulation of leukocyte cell-cell adhesion"/>
    <property type="evidence" value="ECO:0007669"/>
    <property type="project" value="UniProtKB-ARBA"/>
</dbReference>
<dbReference type="PANTHER" id="PTHR24100">
    <property type="entry name" value="BUTYROPHILIN"/>
    <property type="match status" value="1"/>
</dbReference>
<dbReference type="Pfam" id="PF07686">
    <property type="entry name" value="V-set"/>
    <property type="match status" value="1"/>
</dbReference>
<feature type="chain" id="PRO_5025438687" description="Ig-like domain-containing protein" evidence="7">
    <location>
        <begin position="34"/>
        <end position="123"/>
    </location>
</feature>
<dbReference type="Ensembl" id="ENSENLT00000004881.1">
    <property type="protein sequence ID" value="ENSENLP00000004626.1"/>
    <property type="gene ID" value="ENSENLG00000002329.1"/>
</dbReference>
<dbReference type="InterPro" id="IPR007110">
    <property type="entry name" value="Ig-like_dom"/>
</dbReference>
<dbReference type="InterPro" id="IPR050504">
    <property type="entry name" value="IgSF_BTN/MOG"/>
</dbReference>
<keyword evidence="2 7" id="KW-0732">Signal</keyword>
<evidence type="ECO:0000259" key="8">
    <source>
        <dbReference type="PROSITE" id="PS50835"/>
    </source>
</evidence>
<dbReference type="PROSITE" id="PS50835">
    <property type="entry name" value="IG_LIKE"/>
    <property type="match status" value="1"/>
</dbReference>
<evidence type="ECO:0000256" key="1">
    <source>
        <dbReference type="ARBA" id="ARBA00004370"/>
    </source>
</evidence>
<evidence type="ECO:0000313" key="9">
    <source>
        <dbReference type="Ensembl" id="ENSENLP00000004626.1"/>
    </source>
</evidence>
<evidence type="ECO:0000256" key="5">
    <source>
        <dbReference type="ARBA" id="ARBA00023180"/>
    </source>
</evidence>
<feature type="domain" description="Ig-like" evidence="8">
    <location>
        <begin position="11"/>
        <end position="123"/>
    </location>
</feature>
<evidence type="ECO:0000256" key="7">
    <source>
        <dbReference type="SAM" id="SignalP"/>
    </source>
</evidence>
<dbReference type="PANTHER" id="PTHR24100:SF151">
    <property type="entry name" value="ICOS LIGAND"/>
    <property type="match status" value="1"/>
</dbReference>
<dbReference type="OMA" id="HTHIKHI"/>
<evidence type="ECO:0000256" key="6">
    <source>
        <dbReference type="ARBA" id="ARBA00023319"/>
    </source>
</evidence>
<keyword evidence="5" id="KW-0325">Glycoprotein</keyword>
<evidence type="ECO:0000256" key="2">
    <source>
        <dbReference type="ARBA" id="ARBA00022729"/>
    </source>
</evidence>
<name>A0A665TP06_ECHNA</name>